<evidence type="ECO:0000256" key="1">
    <source>
        <dbReference type="ARBA" id="ARBA00004651"/>
    </source>
</evidence>
<accession>A0A7C3NB08</accession>
<dbReference type="InterPro" id="IPR004680">
    <property type="entry name" value="Cit_transptr-like_dom"/>
</dbReference>
<evidence type="ECO:0000259" key="8">
    <source>
        <dbReference type="Pfam" id="PF03600"/>
    </source>
</evidence>
<dbReference type="GO" id="GO:0005886">
    <property type="term" value="C:plasma membrane"/>
    <property type="evidence" value="ECO:0007669"/>
    <property type="project" value="UniProtKB-SubCell"/>
</dbReference>
<feature type="transmembrane region" description="Helical" evidence="7">
    <location>
        <begin position="361"/>
        <end position="383"/>
    </location>
</feature>
<comment type="caution">
    <text evidence="9">The sequence shown here is derived from an EMBL/GenBank/DDBJ whole genome shotgun (WGS) entry which is preliminary data.</text>
</comment>
<proteinExistence type="predicted"/>
<dbReference type="PANTHER" id="PTHR43302:SF5">
    <property type="entry name" value="TRANSPORTER ARSB-RELATED"/>
    <property type="match status" value="1"/>
</dbReference>
<keyword evidence="3" id="KW-1003">Cell membrane</keyword>
<feature type="transmembrane region" description="Helical" evidence="7">
    <location>
        <begin position="189"/>
        <end position="209"/>
    </location>
</feature>
<keyword evidence="2" id="KW-0813">Transport</keyword>
<keyword evidence="4 7" id="KW-0812">Transmembrane</keyword>
<dbReference type="EMBL" id="DSTT01000006">
    <property type="protein sequence ID" value="HFK24441.1"/>
    <property type="molecule type" value="Genomic_DNA"/>
</dbReference>
<evidence type="ECO:0000313" key="9">
    <source>
        <dbReference type="EMBL" id="HFK24441.1"/>
    </source>
</evidence>
<feature type="transmembrane region" description="Helical" evidence="7">
    <location>
        <begin position="234"/>
        <end position="255"/>
    </location>
</feature>
<dbReference type="PANTHER" id="PTHR43302">
    <property type="entry name" value="TRANSPORTER ARSB-RELATED"/>
    <property type="match status" value="1"/>
</dbReference>
<evidence type="ECO:0000256" key="5">
    <source>
        <dbReference type="ARBA" id="ARBA00022989"/>
    </source>
</evidence>
<dbReference type="AlphaFoldDB" id="A0A7C3NB08"/>
<reference evidence="9" key="1">
    <citation type="journal article" date="2020" name="mSystems">
        <title>Genome- and Community-Level Interaction Insights into Carbon Utilization and Element Cycling Functions of Hydrothermarchaeota in Hydrothermal Sediment.</title>
        <authorList>
            <person name="Zhou Z."/>
            <person name="Liu Y."/>
            <person name="Xu W."/>
            <person name="Pan J."/>
            <person name="Luo Z.H."/>
            <person name="Li M."/>
        </authorList>
    </citation>
    <scope>NUCLEOTIDE SEQUENCE [LARGE SCALE GENOMIC DNA]</scope>
    <source>
        <strain evidence="9">SpSt-464</strain>
    </source>
</reference>
<feature type="transmembrane region" description="Helical" evidence="7">
    <location>
        <begin position="104"/>
        <end position="137"/>
    </location>
</feature>
<feature type="transmembrane region" description="Helical" evidence="7">
    <location>
        <begin position="403"/>
        <end position="422"/>
    </location>
</feature>
<evidence type="ECO:0000256" key="3">
    <source>
        <dbReference type="ARBA" id="ARBA00022475"/>
    </source>
</evidence>
<feature type="domain" description="Citrate transporter-like" evidence="8">
    <location>
        <begin position="36"/>
        <end position="349"/>
    </location>
</feature>
<protein>
    <submittedName>
        <fullName evidence="9">Anion transporter</fullName>
    </submittedName>
</protein>
<feature type="transmembrane region" description="Helical" evidence="7">
    <location>
        <begin position="290"/>
        <end position="307"/>
    </location>
</feature>
<name>A0A7C3NB08_UNCW3</name>
<dbReference type="Pfam" id="PF03600">
    <property type="entry name" value="CitMHS"/>
    <property type="match status" value="1"/>
</dbReference>
<organism evidence="9">
    <name type="scientific">candidate division WOR-3 bacterium</name>
    <dbReference type="NCBI Taxonomy" id="2052148"/>
    <lineage>
        <taxon>Bacteria</taxon>
        <taxon>Bacteria division WOR-3</taxon>
    </lineage>
</organism>
<feature type="transmembrane region" description="Helical" evidence="7">
    <location>
        <begin position="70"/>
        <end position="92"/>
    </location>
</feature>
<feature type="transmembrane region" description="Helical" evidence="7">
    <location>
        <begin position="14"/>
        <end position="33"/>
    </location>
</feature>
<sequence>MDSFLSLYSIVKDYFPFFTTLIVFFVIALREFFGDKIKIYLVMLFGALFVIFTGSISLKDSLKAIDFDVIIFLTSIFIVGEALFESGFLYSISYRIFSKAKNLSYLFFLYIMTMGIFSYFFMNDTIAIIGTFLAIYLSKKFQLDSEPLLLTLAYSVTLGSVASPIGNPQNLVIASKIKTVTPFLPFTKYLFIPTLLNLFVLYFFITIYFKKKIDFKRKIFFEKEKYVKNRNFKISFLSVLLLIFMISLKIILPLIFKNIKMPLFIIPIPSAILIIILNQNRKHIIKNIDYRTLIFFVSMFVLMKSLYLKGKPDFLFNFENIKISLNFIFSSSIILSQLISNVPFVILFLETFKNLDQRLLMALAAGSTIAGNIFLLGAASNIIILQTAEKKGSRLKIIDFSKLGIPLTIINVLVYLFFFYIFK</sequence>
<evidence type="ECO:0000256" key="6">
    <source>
        <dbReference type="ARBA" id="ARBA00023136"/>
    </source>
</evidence>
<evidence type="ECO:0000256" key="2">
    <source>
        <dbReference type="ARBA" id="ARBA00022448"/>
    </source>
</evidence>
<dbReference type="GO" id="GO:0055085">
    <property type="term" value="P:transmembrane transport"/>
    <property type="evidence" value="ECO:0007669"/>
    <property type="project" value="InterPro"/>
</dbReference>
<feature type="transmembrane region" description="Helical" evidence="7">
    <location>
        <begin position="40"/>
        <end position="58"/>
    </location>
</feature>
<gene>
    <name evidence="9" type="ORF">ENS15_07340</name>
</gene>
<keyword evidence="6 7" id="KW-0472">Membrane</keyword>
<comment type="subcellular location">
    <subcellularLocation>
        <location evidence="1">Cell membrane</location>
        <topology evidence="1">Multi-pass membrane protein</topology>
    </subcellularLocation>
</comment>
<feature type="transmembrane region" description="Helical" evidence="7">
    <location>
        <begin position="261"/>
        <end position="278"/>
    </location>
</feature>
<feature type="transmembrane region" description="Helical" evidence="7">
    <location>
        <begin position="327"/>
        <end position="349"/>
    </location>
</feature>
<evidence type="ECO:0000256" key="7">
    <source>
        <dbReference type="SAM" id="Phobius"/>
    </source>
</evidence>
<keyword evidence="5 7" id="KW-1133">Transmembrane helix</keyword>
<evidence type="ECO:0000256" key="4">
    <source>
        <dbReference type="ARBA" id="ARBA00022692"/>
    </source>
</evidence>